<gene>
    <name evidence="1" type="ORF">L323_19640</name>
</gene>
<name>U4QXV0_9FIRM</name>
<organism evidence="1 2">
    <name type="scientific">Ruminiclostridium papyrosolvens C7</name>
    <dbReference type="NCBI Taxonomy" id="1330534"/>
    <lineage>
        <taxon>Bacteria</taxon>
        <taxon>Bacillati</taxon>
        <taxon>Bacillota</taxon>
        <taxon>Clostridia</taxon>
        <taxon>Eubacteriales</taxon>
        <taxon>Oscillospiraceae</taxon>
        <taxon>Ruminiclostridium</taxon>
    </lineage>
</organism>
<sequence>MIKRRSKLIIITIIFVALISAIINSMPDKSTDMSKLIEKTLSKQYKDKTKIGIFDTYEVLDYKIAGFIEVGSDKCGFSVLKQDINSRFELISVNRFDRLMKRALDTYIQYIDLKDEKYELGFERYLVILSMNPELSRIKMTVDDGKPIYKEIKSTPSLTVLKYPIEATNAEYLFYDKAGKLLR</sequence>
<evidence type="ECO:0000313" key="1">
    <source>
        <dbReference type="EMBL" id="EPR07737.1"/>
    </source>
</evidence>
<proteinExistence type="predicted"/>
<dbReference type="RefSeq" id="WP_020817280.1">
    <property type="nucleotide sequence ID" value="NZ_ATAY01000098.1"/>
</dbReference>
<comment type="caution">
    <text evidence="1">The sequence shown here is derived from an EMBL/GenBank/DDBJ whole genome shotgun (WGS) entry which is preliminary data.</text>
</comment>
<dbReference type="OrthoDB" id="2839093at2"/>
<evidence type="ECO:0000313" key="2">
    <source>
        <dbReference type="Proteomes" id="UP000016860"/>
    </source>
</evidence>
<dbReference type="PATRIC" id="fig|1330534.3.peg.3899"/>
<dbReference type="Proteomes" id="UP000016860">
    <property type="component" value="Unassembled WGS sequence"/>
</dbReference>
<accession>U4QXV0</accession>
<dbReference type="AlphaFoldDB" id="U4QXV0"/>
<protein>
    <submittedName>
        <fullName evidence="1">Uncharacterized protein</fullName>
    </submittedName>
</protein>
<reference evidence="1 2" key="1">
    <citation type="journal article" date="2013" name="Genome Announc.">
        <title>Draft Genome Sequence of the Cellulolytic Bacterium Clostridium papyrosolvens C7 (ATCC 700395).</title>
        <authorList>
            <person name="Zepeda V."/>
            <person name="Dassa B."/>
            <person name="Borovok I."/>
            <person name="Lamed R."/>
            <person name="Bayer E.A."/>
            <person name="Cate J.H."/>
        </authorList>
    </citation>
    <scope>NUCLEOTIDE SEQUENCE [LARGE SCALE GENOMIC DNA]</scope>
    <source>
        <strain evidence="1 2">C7</strain>
    </source>
</reference>
<dbReference type="EMBL" id="ATAY01000098">
    <property type="protein sequence ID" value="EPR07737.1"/>
    <property type="molecule type" value="Genomic_DNA"/>
</dbReference>